<dbReference type="OrthoDB" id="45011at2"/>
<dbReference type="Pfam" id="PF00512">
    <property type="entry name" value="HisKA"/>
    <property type="match status" value="1"/>
</dbReference>
<dbReference type="KEGG" id="tta:Theth_0541"/>
<dbReference type="EMBL" id="CP002351">
    <property type="protein sequence ID" value="AEH50630.1"/>
    <property type="molecule type" value="Genomic_DNA"/>
</dbReference>
<dbReference type="GO" id="GO:0004721">
    <property type="term" value="F:phosphoprotein phosphatase activity"/>
    <property type="evidence" value="ECO:0007669"/>
    <property type="project" value="TreeGrafter"/>
</dbReference>
<protein>
    <recommendedName>
        <fullName evidence="2">histidine kinase</fullName>
        <ecNumber evidence="2">2.7.13.3</ecNumber>
    </recommendedName>
</protein>
<keyword evidence="4" id="KW-0808">Transferase</keyword>
<dbReference type="PANTHER" id="PTHR45453">
    <property type="entry name" value="PHOSPHATE REGULON SENSOR PROTEIN PHOR"/>
    <property type="match status" value="1"/>
</dbReference>
<evidence type="ECO:0000256" key="1">
    <source>
        <dbReference type="ARBA" id="ARBA00000085"/>
    </source>
</evidence>
<dbReference type="GO" id="GO:0000155">
    <property type="term" value="F:phosphorelay sensor kinase activity"/>
    <property type="evidence" value="ECO:0007669"/>
    <property type="project" value="InterPro"/>
</dbReference>
<sequence>MGLVTSWDEIIEKFRPLLFVTSNAVWFYPSSGLPDEIKQRLDDSKIFFVNAVAHELFTPITAMLGLVEIAKEGENVQENLLKIEKHLLRMQRIVEQLLLLSKIEREDYIPTFAEIELDLFIKTFLSEFEQRRKEKNLRFEISVAGNIKVDPEAFKIALRNFISNSIKYSKNDGVIIIRTENNFLIIEDRGVGIPEKDLKYVTSRFYRASNARNYSGSGLGLAIAKHLLRKFGIDWAIHSKVNLGTTVFIDLGSIKI</sequence>
<dbReference type="InterPro" id="IPR004358">
    <property type="entry name" value="Sig_transdc_His_kin-like_C"/>
</dbReference>
<dbReference type="EC" id="2.7.13.3" evidence="2"/>
<keyword evidence="3" id="KW-0597">Phosphoprotein</keyword>
<proteinExistence type="predicted"/>
<dbReference type="InterPro" id="IPR003594">
    <property type="entry name" value="HATPase_dom"/>
</dbReference>
<accession>F7YXI9</accession>
<evidence type="ECO:0000256" key="5">
    <source>
        <dbReference type="ARBA" id="ARBA00022777"/>
    </source>
</evidence>
<dbReference type="InterPro" id="IPR050351">
    <property type="entry name" value="BphY/WalK/GraS-like"/>
</dbReference>
<dbReference type="GO" id="GO:0016036">
    <property type="term" value="P:cellular response to phosphate starvation"/>
    <property type="evidence" value="ECO:0007669"/>
    <property type="project" value="TreeGrafter"/>
</dbReference>
<dbReference type="InterPro" id="IPR003661">
    <property type="entry name" value="HisK_dim/P_dom"/>
</dbReference>
<dbReference type="SUPFAM" id="SSF47384">
    <property type="entry name" value="Homodimeric domain of signal transducing histidine kinase"/>
    <property type="match status" value="1"/>
</dbReference>
<dbReference type="SMART" id="SM00387">
    <property type="entry name" value="HATPase_c"/>
    <property type="match status" value="1"/>
</dbReference>
<dbReference type="PANTHER" id="PTHR45453:SF1">
    <property type="entry name" value="PHOSPHATE REGULON SENSOR PROTEIN PHOR"/>
    <property type="match status" value="1"/>
</dbReference>
<dbReference type="eggNOG" id="COG5002">
    <property type="taxonomic scope" value="Bacteria"/>
</dbReference>
<dbReference type="GO" id="GO:0005886">
    <property type="term" value="C:plasma membrane"/>
    <property type="evidence" value="ECO:0007669"/>
    <property type="project" value="TreeGrafter"/>
</dbReference>
<keyword evidence="9" id="KW-1185">Reference proteome</keyword>
<feature type="domain" description="Histidine kinase" evidence="7">
    <location>
        <begin position="51"/>
        <end position="255"/>
    </location>
</feature>
<evidence type="ECO:0000313" key="8">
    <source>
        <dbReference type="EMBL" id="AEH50630.1"/>
    </source>
</evidence>
<dbReference type="InterPro" id="IPR036890">
    <property type="entry name" value="HATPase_C_sf"/>
</dbReference>
<gene>
    <name evidence="8" type="ORF">Theth_0541</name>
</gene>
<evidence type="ECO:0000259" key="7">
    <source>
        <dbReference type="PROSITE" id="PS50109"/>
    </source>
</evidence>
<evidence type="ECO:0000313" key="9">
    <source>
        <dbReference type="Proteomes" id="UP000006804"/>
    </source>
</evidence>
<evidence type="ECO:0000256" key="4">
    <source>
        <dbReference type="ARBA" id="ARBA00022679"/>
    </source>
</evidence>
<dbReference type="InterPro" id="IPR005467">
    <property type="entry name" value="His_kinase_dom"/>
</dbReference>
<evidence type="ECO:0000256" key="6">
    <source>
        <dbReference type="ARBA" id="ARBA00023012"/>
    </source>
</evidence>
<keyword evidence="6" id="KW-0902">Two-component regulatory system</keyword>
<dbReference type="STRING" id="688269.Theth_0541"/>
<dbReference type="Gene3D" id="1.10.287.130">
    <property type="match status" value="1"/>
</dbReference>
<reference evidence="8 9" key="1">
    <citation type="submission" date="2010-11" db="EMBL/GenBank/DDBJ databases">
        <title>The complete genome of Thermotoga thermarum DSM 5069.</title>
        <authorList>
            <consortium name="US DOE Joint Genome Institute (JGI-PGF)"/>
            <person name="Lucas S."/>
            <person name="Copeland A."/>
            <person name="Lapidus A."/>
            <person name="Bruce D."/>
            <person name="Goodwin L."/>
            <person name="Pitluck S."/>
            <person name="Kyrpides N."/>
            <person name="Mavromatis K."/>
            <person name="Ivanova N."/>
            <person name="Zeytun A."/>
            <person name="Brettin T."/>
            <person name="Detter J.C."/>
            <person name="Tapia R."/>
            <person name="Han C."/>
            <person name="Land M."/>
            <person name="Hauser L."/>
            <person name="Markowitz V."/>
            <person name="Cheng J.-F."/>
            <person name="Hugenholtz P."/>
            <person name="Woyke T."/>
            <person name="Wu D."/>
            <person name="Spring S."/>
            <person name="Schroeder M."/>
            <person name="Brambilla E."/>
            <person name="Klenk H.-P."/>
            <person name="Eisen J.A."/>
        </authorList>
    </citation>
    <scope>NUCLEOTIDE SEQUENCE [LARGE SCALE GENOMIC DNA]</scope>
    <source>
        <strain evidence="8 9">DSM 5069</strain>
    </source>
</reference>
<dbReference type="PROSITE" id="PS50109">
    <property type="entry name" value="HIS_KIN"/>
    <property type="match status" value="1"/>
</dbReference>
<dbReference type="Proteomes" id="UP000006804">
    <property type="component" value="Chromosome"/>
</dbReference>
<dbReference type="SMART" id="SM00388">
    <property type="entry name" value="HisKA"/>
    <property type="match status" value="1"/>
</dbReference>
<keyword evidence="5 8" id="KW-0418">Kinase</keyword>
<dbReference type="RefSeq" id="WP_013931853.1">
    <property type="nucleotide sequence ID" value="NC_015707.1"/>
</dbReference>
<dbReference type="PRINTS" id="PR00344">
    <property type="entry name" value="BCTRLSENSOR"/>
</dbReference>
<dbReference type="Pfam" id="PF02518">
    <property type="entry name" value="HATPase_c"/>
    <property type="match status" value="1"/>
</dbReference>
<dbReference type="AlphaFoldDB" id="F7YXI9"/>
<organism evidence="8 9">
    <name type="scientific">Pseudothermotoga thermarum DSM 5069</name>
    <dbReference type="NCBI Taxonomy" id="688269"/>
    <lineage>
        <taxon>Bacteria</taxon>
        <taxon>Thermotogati</taxon>
        <taxon>Thermotogota</taxon>
        <taxon>Thermotogae</taxon>
        <taxon>Thermotogales</taxon>
        <taxon>Thermotogaceae</taxon>
        <taxon>Pseudothermotoga</taxon>
    </lineage>
</organism>
<dbReference type="CDD" id="cd00082">
    <property type="entry name" value="HisKA"/>
    <property type="match status" value="1"/>
</dbReference>
<dbReference type="Gene3D" id="3.30.565.10">
    <property type="entry name" value="Histidine kinase-like ATPase, C-terminal domain"/>
    <property type="match status" value="1"/>
</dbReference>
<evidence type="ECO:0000256" key="2">
    <source>
        <dbReference type="ARBA" id="ARBA00012438"/>
    </source>
</evidence>
<comment type="catalytic activity">
    <reaction evidence="1">
        <text>ATP + protein L-histidine = ADP + protein N-phospho-L-histidine.</text>
        <dbReference type="EC" id="2.7.13.3"/>
    </reaction>
</comment>
<dbReference type="InterPro" id="IPR036097">
    <property type="entry name" value="HisK_dim/P_sf"/>
</dbReference>
<evidence type="ECO:0000256" key="3">
    <source>
        <dbReference type="ARBA" id="ARBA00022553"/>
    </source>
</evidence>
<dbReference type="PATRIC" id="fig|688269.3.peg.561"/>
<dbReference type="SUPFAM" id="SSF55874">
    <property type="entry name" value="ATPase domain of HSP90 chaperone/DNA topoisomerase II/histidine kinase"/>
    <property type="match status" value="1"/>
</dbReference>
<dbReference type="CDD" id="cd00075">
    <property type="entry name" value="HATPase"/>
    <property type="match status" value="1"/>
</dbReference>
<name>F7YXI9_9THEM</name>
<dbReference type="HOGENOM" id="CLU_000445_89_3_0"/>